<sequence length="96" mass="10296">MRLHAGISKTGIDHMNELFQQAVALMVAGMGFVFVFLAILVGATNLMSKVVNRIAPEIQVVPPPTAGNPMPPPNNNNDTMAVIAAAIAKHRSRHKK</sequence>
<keyword evidence="11 16" id="KW-0915">Sodium</keyword>
<keyword evidence="7 16" id="KW-1003">Cell membrane</keyword>
<dbReference type="HOGENOM" id="CLU_168750_3_1_6"/>
<evidence type="ECO:0000256" key="4">
    <source>
        <dbReference type="ARBA" id="ARBA00005844"/>
    </source>
</evidence>
<comment type="subcellular location">
    <subcellularLocation>
        <location evidence="3 16 17">Cell membrane</location>
        <topology evidence="3 16 17">Single-pass membrane protein</topology>
    </subcellularLocation>
</comment>
<feature type="transmembrane region" description="Helical" evidence="16 17">
    <location>
        <begin position="22"/>
        <end position="43"/>
    </location>
</feature>
<evidence type="ECO:0000256" key="12">
    <source>
        <dbReference type="ARBA" id="ARBA00023065"/>
    </source>
</evidence>
<evidence type="ECO:0000256" key="11">
    <source>
        <dbReference type="ARBA" id="ARBA00023053"/>
    </source>
</evidence>
<dbReference type="InterPro" id="IPR005899">
    <property type="entry name" value="Na_pump_deCOase"/>
</dbReference>
<keyword evidence="12 16" id="KW-0406">Ion transport</keyword>
<keyword evidence="6 16" id="KW-0813">Transport</keyword>
<protein>
    <recommendedName>
        <fullName evidence="16">Probable oxaloacetate decarboxylase gamma chain</fullName>
        <ecNumber evidence="16">7.2.4.2</ecNumber>
    </recommendedName>
</protein>
<comment type="catalytic activity">
    <reaction evidence="15 16 17">
        <text>oxaloacetate + 2 Na(+)(in) + H(+) = pyruvate + 2 Na(+)(out) + CO2</text>
        <dbReference type="Rhea" id="RHEA:57724"/>
        <dbReference type="ChEBI" id="CHEBI:15361"/>
        <dbReference type="ChEBI" id="CHEBI:15378"/>
        <dbReference type="ChEBI" id="CHEBI:16452"/>
        <dbReference type="ChEBI" id="CHEBI:16526"/>
        <dbReference type="ChEBI" id="CHEBI:29101"/>
        <dbReference type="EC" id="7.2.4.2"/>
    </reaction>
</comment>
<keyword evidence="19" id="KW-1185">Reference proteome</keyword>
<comment type="function">
    <text evidence="2 16 17">Catalyzes the decarboxylation of oxaloacetate coupled to Na(+) translocation.</text>
</comment>
<dbReference type="GO" id="GO:0005886">
    <property type="term" value="C:plasma membrane"/>
    <property type="evidence" value="ECO:0007669"/>
    <property type="project" value="UniProtKB-SubCell"/>
</dbReference>
<evidence type="ECO:0000256" key="9">
    <source>
        <dbReference type="ARBA" id="ARBA00022967"/>
    </source>
</evidence>
<comment type="subunit">
    <text evidence="5 16">Heterotrimer of an alpha, a beta and a gamma subunit.</text>
</comment>
<proteinExistence type="inferred from homology"/>
<evidence type="ECO:0000256" key="3">
    <source>
        <dbReference type="ARBA" id="ARBA00004162"/>
    </source>
</evidence>
<evidence type="ECO:0000256" key="10">
    <source>
        <dbReference type="ARBA" id="ARBA00022989"/>
    </source>
</evidence>
<organism evidence="18 19">
    <name type="scientific">Hahella chejuensis (strain KCTC 2396)</name>
    <dbReference type="NCBI Taxonomy" id="349521"/>
    <lineage>
        <taxon>Bacteria</taxon>
        <taxon>Pseudomonadati</taxon>
        <taxon>Pseudomonadota</taxon>
        <taxon>Gammaproteobacteria</taxon>
        <taxon>Oceanospirillales</taxon>
        <taxon>Hahellaceae</taxon>
        <taxon>Hahella</taxon>
    </lineage>
</organism>
<evidence type="ECO:0000313" key="19">
    <source>
        <dbReference type="Proteomes" id="UP000000238"/>
    </source>
</evidence>
<keyword evidence="9 16" id="KW-1278">Translocase</keyword>
<evidence type="ECO:0000256" key="14">
    <source>
        <dbReference type="ARBA" id="ARBA00023201"/>
    </source>
</evidence>
<keyword evidence="10 16" id="KW-1133">Transmembrane helix</keyword>
<dbReference type="InterPro" id="IPR023424">
    <property type="entry name" value="OadG"/>
</dbReference>
<keyword evidence="8 16" id="KW-0812">Transmembrane</keyword>
<dbReference type="EMBL" id="CP000155">
    <property type="protein sequence ID" value="ABC31880.1"/>
    <property type="molecule type" value="Genomic_DNA"/>
</dbReference>
<dbReference type="GO" id="GO:0015451">
    <property type="term" value="F:decarboxylation-driven active transmembrane transporter activity"/>
    <property type="evidence" value="ECO:0007669"/>
    <property type="project" value="UniProtKB-EC"/>
</dbReference>
<evidence type="ECO:0000256" key="8">
    <source>
        <dbReference type="ARBA" id="ARBA00022692"/>
    </source>
</evidence>
<name>Q2SBU4_HAHCH</name>
<evidence type="ECO:0000256" key="7">
    <source>
        <dbReference type="ARBA" id="ARBA00022475"/>
    </source>
</evidence>
<dbReference type="STRING" id="349521.HCH_05203"/>
<comment type="cofactor">
    <cofactor evidence="1 16 17">
        <name>Na(+)</name>
        <dbReference type="ChEBI" id="CHEBI:29101"/>
    </cofactor>
</comment>
<evidence type="ECO:0000256" key="13">
    <source>
        <dbReference type="ARBA" id="ARBA00023136"/>
    </source>
</evidence>
<evidence type="ECO:0000256" key="1">
    <source>
        <dbReference type="ARBA" id="ARBA00001959"/>
    </source>
</evidence>
<evidence type="ECO:0000256" key="5">
    <source>
        <dbReference type="ARBA" id="ARBA00011869"/>
    </source>
</evidence>
<dbReference type="GO" id="GO:0036376">
    <property type="term" value="P:sodium ion export across plasma membrane"/>
    <property type="evidence" value="ECO:0007669"/>
    <property type="project" value="InterPro"/>
</dbReference>
<reference evidence="18 19" key="1">
    <citation type="journal article" date="2005" name="Nucleic Acids Res.">
        <title>Genomic blueprint of Hahella chejuensis, a marine microbe producing an algicidal agent.</title>
        <authorList>
            <person name="Jeong H."/>
            <person name="Yim J.H."/>
            <person name="Lee C."/>
            <person name="Choi S.-H."/>
            <person name="Park Y.K."/>
            <person name="Yoon S.H."/>
            <person name="Hur C.-G."/>
            <person name="Kang H.-Y."/>
            <person name="Kim D."/>
            <person name="Lee H.H."/>
            <person name="Park K.H."/>
            <person name="Park S.-H."/>
            <person name="Park H.-S."/>
            <person name="Lee H.K."/>
            <person name="Oh T.K."/>
            <person name="Kim J.F."/>
        </authorList>
    </citation>
    <scope>NUCLEOTIDE SEQUENCE [LARGE SCALE GENOMIC DNA]</scope>
    <source>
        <strain evidence="18 19">KCTC 2396</strain>
    </source>
</reference>
<dbReference type="GO" id="GO:0015081">
    <property type="term" value="F:sodium ion transmembrane transporter activity"/>
    <property type="evidence" value="ECO:0007669"/>
    <property type="project" value="UniProtKB-UniRule"/>
</dbReference>
<dbReference type="Pfam" id="PF04277">
    <property type="entry name" value="OAD_gamma"/>
    <property type="match status" value="1"/>
</dbReference>
<keyword evidence="13 16" id="KW-0472">Membrane</keyword>
<gene>
    <name evidence="16" type="primary">oadG</name>
    <name evidence="18" type="ordered locus">HCH_05203</name>
</gene>
<dbReference type="KEGG" id="hch:HCH_05203"/>
<evidence type="ECO:0000256" key="2">
    <source>
        <dbReference type="ARBA" id="ARBA00003002"/>
    </source>
</evidence>
<comment type="similarity">
    <text evidence="4 16 17">Belongs to the OadG family.</text>
</comment>
<evidence type="ECO:0000256" key="15">
    <source>
        <dbReference type="ARBA" id="ARBA00048176"/>
    </source>
</evidence>
<dbReference type="AlphaFoldDB" id="Q2SBU4"/>
<evidence type="ECO:0000313" key="18">
    <source>
        <dbReference type="EMBL" id="ABC31880.1"/>
    </source>
</evidence>
<evidence type="ECO:0000256" key="17">
    <source>
        <dbReference type="RuleBase" id="RU004278"/>
    </source>
</evidence>
<dbReference type="GO" id="GO:0008948">
    <property type="term" value="F:oxaloacetate decarboxylase activity"/>
    <property type="evidence" value="ECO:0007669"/>
    <property type="project" value="UniProtKB-UniRule"/>
</dbReference>
<keyword evidence="14 16" id="KW-0739">Sodium transport</keyword>
<dbReference type="eggNOG" id="COG3630">
    <property type="taxonomic scope" value="Bacteria"/>
</dbReference>
<dbReference type="HAMAP" id="MF_00404">
    <property type="entry name" value="OadG"/>
    <property type="match status" value="1"/>
</dbReference>
<dbReference type="NCBIfam" id="TIGR01195">
    <property type="entry name" value="oadG_fam"/>
    <property type="match status" value="1"/>
</dbReference>
<dbReference type="EC" id="7.2.4.2" evidence="16"/>
<evidence type="ECO:0000256" key="16">
    <source>
        <dbReference type="HAMAP-Rule" id="MF_00404"/>
    </source>
</evidence>
<evidence type="ECO:0000256" key="6">
    <source>
        <dbReference type="ARBA" id="ARBA00022448"/>
    </source>
</evidence>
<accession>Q2SBU4</accession>
<dbReference type="Proteomes" id="UP000000238">
    <property type="component" value="Chromosome"/>
</dbReference>